<feature type="transmembrane region" description="Helical" evidence="1">
    <location>
        <begin position="193"/>
        <end position="213"/>
    </location>
</feature>
<comment type="caution">
    <text evidence="2">The sequence shown here is derived from an EMBL/GenBank/DDBJ whole genome shotgun (WGS) entry which is preliminary data.</text>
</comment>
<gene>
    <name evidence="2" type="ORF">B0H17DRAFT_1262089</name>
</gene>
<dbReference type="EMBL" id="JARKIE010000028">
    <property type="protein sequence ID" value="KAJ7697840.1"/>
    <property type="molecule type" value="Genomic_DNA"/>
</dbReference>
<evidence type="ECO:0000313" key="2">
    <source>
        <dbReference type="EMBL" id="KAJ7697840.1"/>
    </source>
</evidence>
<protein>
    <submittedName>
        <fullName evidence="2">Uncharacterized protein</fullName>
    </submittedName>
</protein>
<organism evidence="2 3">
    <name type="scientific">Mycena rosella</name>
    <name type="common">Pink bonnet</name>
    <name type="synonym">Agaricus rosellus</name>
    <dbReference type="NCBI Taxonomy" id="1033263"/>
    <lineage>
        <taxon>Eukaryota</taxon>
        <taxon>Fungi</taxon>
        <taxon>Dikarya</taxon>
        <taxon>Basidiomycota</taxon>
        <taxon>Agaricomycotina</taxon>
        <taxon>Agaricomycetes</taxon>
        <taxon>Agaricomycetidae</taxon>
        <taxon>Agaricales</taxon>
        <taxon>Marasmiineae</taxon>
        <taxon>Mycenaceae</taxon>
        <taxon>Mycena</taxon>
    </lineage>
</organism>
<sequence length="374" mass="41275">MALSSSHTPNVVDAHLGAFISGLVIPGVCLTFGLLCAYAYALWNPVSNKFLDRVSFRLLCYALLAKLVLVQKASGRKMERCYVAGTLFLCAVCTIIPYASGQYGWNTLSGVCWLSTPNQNTLMRWLIGTESSWRLLMATGEVVSFLAIVGYVISYERPIGSLKDSDRCYYPQHGAPATSPIVMYRNIILRIGLYPLLSSVMNVSTCFLDIYLVKYKAGNAIITEKNWLLNIADLAIYSLRPLLYGLLAATDPAFIRAMLALRRPVETHSIRHGMSFEFAVPTASTGNFHLGMQSDTDVGADAHTVTLNTMDSKPLPSTEIKDTGVLHSRKGQRASIWHARSRASRAVVYLVYGLSVERRVYCTTSTEAGFSQRL</sequence>
<evidence type="ECO:0000313" key="3">
    <source>
        <dbReference type="Proteomes" id="UP001221757"/>
    </source>
</evidence>
<evidence type="ECO:0000256" key="1">
    <source>
        <dbReference type="SAM" id="Phobius"/>
    </source>
</evidence>
<feature type="transmembrane region" description="Helical" evidence="1">
    <location>
        <begin position="54"/>
        <end position="70"/>
    </location>
</feature>
<keyword evidence="1" id="KW-0472">Membrane</keyword>
<accession>A0AAD7GMG2</accession>
<name>A0AAD7GMG2_MYCRO</name>
<proteinExistence type="predicted"/>
<dbReference type="Proteomes" id="UP001221757">
    <property type="component" value="Unassembled WGS sequence"/>
</dbReference>
<feature type="transmembrane region" description="Helical" evidence="1">
    <location>
        <begin position="82"/>
        <end position="100"/>
    </location>
</feature>
<keyword evidence="1" id="KW-0812">Transmembrane</keyword>
<keyword evidence="3" id="KW-1185">Reference proteome</keyword>
<feature type="transmembrane region" description="Helical" evidence="1">
    <location>
        <begin position="16"/>
        <end position="42"/>
    </location>
</feature>
<dbReference type="AlphaFoldDB" id="A0AAD7GMG2"/>
<keyword evidence="1" id="KW-1133">Transmembrane helix</keyword>
<feature type="transmembrane region" description="Helical" evidence="1">
    <location>
        <begin position="133"/>
        <end position="153"/>
    </location>
</feature>
<reference evidence="2" key="1">
    <citation type="submission" date="2023-03" db="EMBL/GenBank/DDBJ databases">
        <title>Massive genome expansion in bonnet fungi (Mycena s.s.) driven by repeated elements and novel gene families across ecological guilds.</title>
        <authorList>
            <consortium name="Lawrence Berkeley National Laboratory"/>
            <person name="Harder C.B."/>
            <person name="Miyauchi S."/>
            <person name="Viragh M."/>
            <person name="Kuo A."/>
            <person name="Thoen E."/>
            <person name="Andreopoulos B."/>
            <person name="Lu D."/>
            <person name="Skrede I."/>
            <person name="Drula E."/>
            <person name="Henrissat B."/>
            <person name="Morin E."/>
            <person name="Kohler A."/>
            <person name="Barry K."/>
            <person name="LaButti K."/>
            <person name="Morin E."/>
            <person name="Salamov A."/>
            <person name="Lipzen A."/>
            <person name="Mereny Z."/>
            <person name="Hegedus B."/>
            <person name="Baldrian P."/>
            <person name="Stursova M."/>
            <person name="Weitz H."/>
            <person name="Taylor A."/>
            <person name="Grigoriev I.V."/>
            <person name="Nagy L.G."/>
            <person name="Martin F."/>
            <person name="Kauserud H."/>
        </authorList>
    </citation>
    <scope>NUCLEOTIDE SEQUENCE</scope>
    <source>
        <strain evidence="2">CBHHK067</strain>
    </source>
</reference>